<dbReference type="PANTHER" id="PTHR33843:SF4">
    <property type="entry name" value="ASCORBATE-SPECIFIC PTS SYSTEM EIIC COMPONENT"/>
    <property type="match status" value="1"/>
</dbReference>
<evidence type="ECO:0000256" key="13">
    <source>
        <dbReference type="ARBA" id="ARBA00042859"/>
    </source>
</evidence>
<dbReference type="EMBL" id="FOSD01000001">
    <property type="protein sequence ID" value="SFJ31806.1"/>
    <property type="molecule type" value="Genomic_DNA"/>
</dbReference>
<evidence type="ECO:0000256" key="10">
    <source>
        <dbReference type="ARBA" id="ARBA00037387"/>
    </source>
</evidence>
<name>A0A1I3QF82_9GAMM</name>
<dbReference type="NCBIfam" id="NF006920">
    <property type="entry name" value="PRK09410.1-2"/>
    <property type="match status" value="1"/>
</dbReference>
<sequence length="457" mass="48833">MNSVIDFLVKDLLGQASILIAFIALIGLLLQKKSAGKVVEGTFKTLLGFLIMMAGINIIVGTLTFLNTIFTHGFGMQGYITDVAAIAGLANRELGSEVALTLLVIFIVNIIIARLTPFKYIFLTGQALLWMATIGAVIGYKAGLTGLPLILTGGIFGGIMAVVMPALAQPVVRRITDSDDVALGHFCTIGYLLTAAVAKVVGKGSRSTEDLKLPDNFKFLQDTYLSMAVVMVPMYLIPAVAAGPEFIGQYSNGMNYLMYAFMQSIQFVCGVFVLYSGVRLLLNELVPAFRGIAMRLVPDAKPALDCPVMFPYAPNAVIVGFLATTLGSVVGMLVFPMFGLAMILPGLLTNFFAGGTAGVFGNALGGRRGAMIGGFVHGLFITFLPAILVPMLESYGFTGVTFSDSDVISTGLVLGHAFQNNWLFVALFIAFITLIAWFVNGKSTKSKSHEEKLHETL</sequence>
<keyword evidence="6" id="KW-0598">Phosphotransferase system</keyword>
<evidence type="ECO:0000256" key="1">
    <source>
        <dbReference type="ARBA" id="ARBA00004651"/>
    </source>
</evidence>
<evidence type="ECO:0000256" key="5">
    <source>
        <dbReference type="ARBA" id="ARBA00022597"/>
    </source>
</evidence>
<dbReference type="PANTHER" id="PTHR33843">
    <property type="entry name" value="ASCORBATE-SPECIFIC PTS SYSTEM EIIC COMPONENT"/>
    <property type="match status" value="1"/>
</dbReference>
<evidence type="ECO:0000256" key="7">
    <source>
        <dbReference type="ARBA" id="ARBA00022692"/>
    </source>
</evidence>
<evidence type="ECO:0000313" key="15">
    <source>
        <dbReference type="Proteomes" id="UP000198841"/>
    </source>
</evidence>
<dbReference type="NCBIfam" id="NF009553">
    <property type="entry name" value="PRK12997.1-5"/>
    <property type="match status" value="1"/>
</dbReference>
<proteinExistence type="inferred from homology"/>
<organism evidence="14 15">
    <name type="scientific">Candidatus Pantoea symbiotica</name>
    <dbReference type="NCBI Taxonomy" id="1884370"/>
    <lineage>
        <taxon>Bacteria</taxon>
        <taxon>Pseudomonadati</taxon>
        <taxon>Pseudomonadota</taxon>
        <taxon>Gammaproteobacteria</taxon>
        <taxon>Enterobacterales</taxon>
        <taxon>Erwiniaceae</taxon>
        <taxon>Pantoea</taxon>
    </lineage>
</organism>
<evidence type="ECO:0000256" key="11">
    <source>
        <dbReference type="ARBA" id="ARBA00038218"/>
    </source>
</evidence>
<dbReference type="InterPro" id="IPR051562">
    <property type="entry name" value="Ascorbate-PTS_EIIC"/>
</dbReference>
<evidence type="ECO:0000256" key="8">
    <source>
        <dbReference type="ARBA" id="ARBA00022989"/>
    </source>
</evidence>
<comment type="caution">
    <text evidence="14">The sequence shown here is derived from an EMBL/GenBank/DDBJ whole genome shotgun (WGS) entry which is preliminary data.</text>
</comment>
<keyword evidence="7" id="KW-0812">Transmembrane</keyword>
<keyword evidence="5" id="KW-0762">Sugar transport</keyword>
<keyword evidence="15" id="KW-1185">Reference proteome</keyword>
<comment type="similarity">
    <text evidence="11">Belongs to the UlaA family.</text>
</comment>
<keyword evidence="3" id="KW-0813">Transport</keyword>
<accession>A0A1I3QF82</accession>
<dbReference type="InterPro" id="IPR004703">
    <property type="entry name" value="PTS_sugar-sp_permease"/>
</dbReference>
<comment type="subunit">
    <text evidence="2">Homodimer.</text>
</comment>
<evidence type="ECO:0000256" key="12">
    <source>
        <dbReference type="ARBA" id="ARBA00039702"/>
    </source>
</evidence>
<comment type="function">
    <text evidence="10">The phosphoenolpyruvate-dependent sugar phosphotransferase system (sugar PTS), a major carbohydrate active transport system, catalyzes the phosphorylation of incoming sugar substrates concomitantly with their translocation across the cell membrane. The enzyme II UlaABC PTS system is involved in ascorbate transport.</text>
</comment>
<protein>
    <recommendedName>
        <fullName evidence="12">Ascorbate-specific PTS system EIIC component</fullName>
    </recommendedName>
    <alternativeName>
        <fullName evidence="13">Ascorbate-specific permease IIC component UlaA</fullName>
    </alternativeName>
</protein>
<dbReference type="Pfam" id="PF03611">
    <property type="entry name" value="EIIC-GAT"/>
    <property type="match status" value="1"/>
</dbReference>
<evidence type="ECO:0000256" key="6">
    <source>
        <dbReference type="ARBA" id="ARBA00022683"/>
    </source>
</evidence>
<evidence type="ECO:0000313" key="14">
    <source>
        <dbReference type="EMBL" id="SFJ31806.1"/>
    </source>
</evidence>
<reference evidence="14 15" key="1">
    <citation type="submission" date="2016-10" db="EMBL/GenBank/DDBJ databases">
        <authorList>
            <person name="Varghese N."/>
            <person name="Submissions S."/>
        </authorList>
    </citation>
    <scope>NUCLEOTIDE SEQUENCE [LARGE SCALE GENOMIC DNA]</scope>
    <source>
        <strain evidence="14 15">YR512</strain>
    </source>
</reference>
<comment type="subcellular location">
    <subcellularLocation>
        <location evidence="1">Cell membrane</location>
        <topology evidence="1">Multi-pass membrane protein</topology>
    </subcellularLocation>
</comment>
<gene>
    <name evidence="14" type="ORF">SAMN05518863_10196</name>
</gene>
<evidence type="ECO:0000256" key="2">
    <source>
        <dbReference type="ARBA" id="ARBA00011738"/>
    </source>
</evidence>
<keyword evidence="8" id="KW-1133">Transmembrane helix</keyword>
<keyword evidence="4" id="KW-1003">Cell membrane</keyword>
<dbReference type="RefSeq" id="WP_008110085.1">
    <property type="nucleotide sequence ID" value="NZ_FOSD01000001.1"/>
</dbReference>
<evidence type="ECO:0000256" key="4">
    <source>
        <dbReference type="ARBA" id="ARBA00022475"/>
    </source>
</evidence>
<dbReference type="NCBIfam" id="NF009551">
    <property type="entry name" value="PRK12997.1-3"/>
    <property type="match status" value="1"/>
</dbReference>
<evidence type="ECO:0000256" key="9">
    <source>
        <dbReference type="ARBA" id="ARBA00023136"/>
    </source>
</evidence>
<evidence type="ECO:0000256" key="3">
    <source>
        <dbReference type="ARBA" id="ARBA00022448"/>
    </source>
</evidence>
<keyword evidence="9" id="KW-0472">Membrane</keyword>
<dbReference type="Proteomes" id="UP000198841">
    <property type="component" value="Unassembled WGS sequence"/>
</dbReference>